<proteinExistence type="predicted"/>
<reference evidence="1 2" key="1">
    <citation type="submission" date="2019-01" db="EMBL/GenBank/DDBJ databases">
        <title>Weissella sp. nov., a novel lactic acid bacterium isolated from animal feces.</title>
        <authorList>
            <person name="Wang L.-T."/>
        </authorList>
    </citation>
    <scope>NUCLEOTIDE SEQUENCE [LARGE SCALE GENOMIC DNA]</scope>
    <source>
        <strain evidence="1 2">8H-2</strain>
    </source>
</reference>
<accession>A0A6C2C1D5</accession>
<organism evidence="1 2">
    <name type="scientific">Weissella muntiaci</name>
    <dbReference type="NCBI Taxonomy" id="2508881"/>
    <lineage>
        <taxon>Bacteria</taxon>
        <taxon>Bacillati</taxon>
        <taxon>Bacillota</taxon>
        <taxon>Bacilli</taxon>
        <taxon>Lactobacillales</taxon>
        <taxon>Lactobacillaceae</taxon>
        <taxon>Weissella</taxon>
    </lineage>
</organism>
<sequence length="102" mass="11150">MGKSLSEVMGTSAQSGKALDENLKKMQISHEKSLIAAFTAPTGKRAAENAKTKMQSTKTTTLDKLTTDLKKHREDFKNSAKGVWADAASTKMDTISDRFKNI</sequence>
<dbReference type="EMBL" id="SDGZ01000028">
    <property type="protein sequence ID" value="TYC47860.1"/>
    <property type="molecule type" value="Genomic_DNA"/>
</dbReference>
<gene>
    <name evidence="1" type="ORF">ESZ50_10930</name>
</gene>
<protein>
    <submittedName>
        <fullName evidence="1">Uncharacterized protein</fullName>
    </submittedName>
</protein>
<comment type="caution">
    <text evidence="1">The sequence shown here is derived from an EMBL/GenBank/DDBJ whole genome shotgun (WGS) entry which is preliminary data.</text>
</comment>
<evidence type="ECO:0000313" key="1">
    <source>
        <dbReference type="EMBL" id="TYC47860.1"/>
    </source>
</evidence>
<dbReference type="AlphaFoldDB" id="A0A6C2C1D5"/>
<dbReference type="RefSeq" id="WP_148623917.1">
    <property type="nucleotide sequence ID" value="NZ_SDGZ01000028.1"/>
</dbReference>
<keyword evidence="2" id="KW-1185">Reference proteome</keyword>
<evidence type="ECO:0000313" key="2">
    <source>
        <dbReference type="Proteomes" id="UP000371977"/>
    </source>
</evidence>
<dbReference type="Proteomes" id="UP000371977">
    <property type="component" value="Unassembled WGS sequence"/>
</dbReference>
<name>A0A6C2C1D5_9LACO</name>